<evidence type="ECO:0000256" key="5">
    <source>
        <dbReference type="ARBA" id="ARBA00022691"/>
    </source>
</evidence>
<comment type="caution">
    <text evidence="9">The sequence shown here is derived from an EMBL/GenBank/DDBJ whole genome shotgun (WGS) entry which is preliminary data.</text>
</comment>
<keyword evidence="5" id="KW-0949">S-adenosyl-L-methionine</keyword>
<comment type="similarity">
    <text evidence="1">Belongs to the N(4)/N(6)-methyltransferase family.</text>
</comment>
<keyword evidence="6" id="KW-0680">Restriction system</keyword>
<dbReference type="RefSeq" id="WP_008644514.1">
    <property type="nucleotide sequence ID" value="NZ_NFJX01000004.1"/>
</dbReference>
<comment type="catalytic activity">
    <reaction evidence="7">
        <text>a 2'-deoxyadenosine in DNA + S-adenosyl-L-methionine = an N(6)-methyl-2'-deoxyadenosine in DNA + S-adenosyl-L-homocysteine + H(+)</text>
        <dbReference type="Rhea" id="RHEA:15197"/>
        <dbReference type="Rhea" id="RHEA-COMP:12418"/>
        <dbReference type="Rhea" id="RHEA-COMP:12419"/>
        <dbReference type="ChEBI" id="CHEBI:15378"/>
        <dbReference type="ChEBI" id="CHEBI:57856"/>
        <dbReference type="ChEBI" id="CHEBI:59789"/>
        <dbReference type="ChEBI" id="CHEBI:90615"/>
        <dbReference type="ChEBI" id="CHEBI:90616"/>
        <dbReference type="EC" id="2.1.1.72"/>
    </reaction>
</comment>
<dbReference type="PANTHER" id="PTHR42933:SF1">
    <property type="entry name" value="SITE-SPECIFIC DNA-METHYLTRANSFERASE (ADENINE-SPECIFIC)"/>
    <property type="match status" value="1"/>
</dbReference>
<dbReference type="InterPro" id="IPR051537">
    <property type="entry name" value="DNA_Adenine_Mtase"/>
</dbReference>
<evidence type="ECO:0000313" key="9">
    <source>
        <dbReference type="EMBL" id="OUP20509.1"/>
    </source>
</evidence>
<dbReference type="EC" id="2.1.1.72" evidence="2"/>
<dbReference type="EMBL" id="NFJX01000004">
    <property type="protein sequence ID" value="OUP20509.1"/>
    <property type="molecule type" value="Genomic_DNA"/>
</dbReference>
<dbReference type="GO" id="GO:0009307">
    <property type="term" value="P:DNA restriction-modification system"/>
    <property type="evidence" value="ECO:0007669"/>
    <property type="project" value="UniProtKB-KW"/>
</dbReference>
<keyword evidence="3 9" id="KW-0489">Methyltransferase</keyword>
<name>A0A1Y4IPN6_PARDI</name>
<dbReference type="SUPFAM" id="SSF53335">
    <property type="entry name" value="S-adenosyl-L-methionine-dependent methyltransferases"/>
    <property type="match status" value="1"/>
</dbReference>
<dbReference type="GO" id="GO:0008170">
    <property type="term" value="F:N-methyltransferase activity"/>
    <property type="evidence" value="ECO:0007669"/>
    <property type="project" value="InterPro"/>
</dbReference>
<reference evidence="10" key="1">
    <citation type="submission" date="2017-04" db="EMBL/GenBank/DDBJ databases">
        <title>Function of individual gut microbiota members based on whole genome sequencing of pure cultures obtained from chicken caecum.</title>
        <authorList>
            <person name="Medvecky M."/>
            <person name="Cejkova D."/>
            <person name="Polansky O."/>
            <person name="Karasova D."/>
            <person name="Kubasova T."/>
            <person name="Cizek A."/>
            <person name="Rychlik I."/>
        </authorList>
    </citation>
    <scope>NUCLEOTIDE SEQUENCE [LARGE SCALE GENOMIC DNA]</scope>
    <source>
        <strain evidence="10">An199</strain>
    </source>
</reference>
<evidence type="ECO:0000256" key="6">
    <source>
        <dbReference type="ARBA" id="ARBA00022747"/>
    </source>
</evidence>
<gene>
    <name evidence="9" type="ORF">B5F32_06185</name>
</gene>
<evidence type="ECO:0000256" key="4">
    <source>
        <dbReference type="ARBA" id="ARBA00022679"/>
    </source>
</evidence>
<dbReference type="GO" id="GO:0003677">
    <property type="term" value="F:DNA binding"/>
    <property type="evidence" value="ECO:0007669"/>
    <property type="project" value="InterPro"/>
</dbReference>
<dbReference type="InterPro" id="IPR029063">
    <property type="entry name" value="SAM-dependent_MTases_sf"/>
</dbReference>
<dbReference type="GO" id="GO:0009007">
    <property type="term" value="F:site-specific DNA-methyltransferase (adenine-specific) activity"/>
    <property type="evidence" value="ECO:0007669"/>
    <property type="project" value="UniProtKB-EC"/>
</dbReference>
<sequence>MGNINISEATIALIDSLKSTTGAFGLAGTGSEYKIVTEMFLYKFFNDKFGYEAKRDPMYGERLSKAEKWDAEYDTFTEEEVEDLFSYLPHSVPRLKPEHTLSHLYNSATKGDFSTLLDATLVDIASLNAETFSVTTSGKSKVNIFFPLTTYVTDTQKRDEFAKSLMRNVASFNFEDVFDEKYDFFSRIFEHLLKGFNNAGGGKYAEYYTPRAIAQVMARLLVGENTDLRGVTCYDPSAGTGTLLMALAHQIGEERCTIFSQDISEKSSEMLRLNLILNNFAASLPNVVQGNTLTEPSHKESNGVLRKFDFIVSNPPFKLDFPEYRDTLASDTIRFWAGVPNAVKKVDPMKPKMAIYTCFIQHVLNSLKTTGKAAIVIPTGFITAKSGVEKRILQRIVDERWVYGVVSMPSNVFATTGTNVSVIFFDKSANHDKVILIDASKLGEEYKEGNNQKRRLRDFEIDQIVNTFQNKEAVDDFSVAVTYDEIKEKGYSLSAGQYFDIKIDYVDITEEEFYARMEEYKRTLAKQFAESRRLEAEIMRQLDSLQFNNINNPEQHDTTD</sequence>
<dbReference type="AlphaFoldDB" id="A0A1Y4IPN6"/>
<accession>A0A1Y4IPN6</accession>
<evidence type="ECO:0000313" key="10">
    <source>
        <dbReference type="Proteomes" id="UP000195950"/>
    </source>
</evidence>
<dbReference type="Proteomes" id="UP000195950">
    <property type="component" value="Unassembled WGS sequence"/>
</dbReference>
<evidence type="ECO:0000256" key="2">
    <source>
        <dbReference type="ARBA" id="ARBA00011900"/>
    </source>
</evidence>
<evidence type="ECO:0000256" key="3">
    <source>
        <dbReference type="ARBA" id="ARBA00022603"/>
    </source>
</evidence>
<evidence type="ECO:0000256" key="1">
    <source>
        <dbReference type="ARBA" id="ARBA00006594"/>
    </source>
</evidence>
<proteinExistence type="inferred from homology"/>
<dbReference type="GO" id="GO:0032259">
    <property type="term" value="P:methylation"/>
    <property type="evidence" value="ECO:0007669"/>
    <property type="project" value="UniProtKB-KW"/>
</dbReference>
<dbReference type="PRINTS" id="PR00507">
    <property type="entry name" value="N12N6MTFRASE"/>
</dbReference>
<evidence type="ECO:0000256" key="7">
    <source>
        <dbReference type="ARBA" id="ARBA00047942"/>
    </source>
</evidence>
<dbReference type="InterPro" id="IPR002052">
    <property type="entry name" value="DNA_methylase_N6_adenine_CS"/>
</dbReference>
<dbReference type="CDD" id="cd02440">
    <property type="entry name" value="AdoMet_MTases"/>
    <property type="match status" value="1"/>
</dbReference>
<evidence type="ECO:0000259" key="8">
    <source>
        <dbReference type="Pfam" id="PF02384"/>
    </source>
</evidence>
<feature type="domain" description="DNA methylase adenine-specific" evidence="8">
    <location>
        <begin position="181"/>
        <end position="500"/>
    </location>
</feature>
<dbReference type="PROSITE" id="PS00092">
    <property type="entry name" value="N6_MTASE"/>
    <property type="match status" value="1"/>
</dbReference>
<dbReference type="InterPro" id="IPR003356">
    <property type="entry name" value="DNA_methylase_A-5"/>
</dbReference>
<organism evidence="9 10">
    <name type="scientific">Parabacteroides distasonis</name>
    <dbReference type="NCBI Taxonomy" id="823"/>
    <lineage>
        <taxon>Bacteria</taxon>
        <taxon>Pseudomonadati</taxon>
        <taxon>Bacteroidota</taxon>
        <taxon>Bacteroidia</taxon>
        <taxon>Bacteroidales</taxon>
        <taxon>Tannerellaceae</taxon>
        <taxon>Parabacteroides</taxon>
    </lineage>
</organism>
<dbReference type="Gene3D" id="3.40.50.150">
    <property type="entry name" value="Vaccinia Virus protein VP39"/>
    <property type="match status" value="1"/>
</dbReference>
<dbReference type="Pfam" id="PF02384">
    <property type="entry name" value="N6_Mtase"/>
    <property type="match status" value="1"/>
</dbReference>
<dbReference type="PANTHER" id="PTHR42933">
    <property type="entry name" value="SLR6095 PROTEIN"/>
    <property type="match status" value="1"/>
</dbReference>
<protein>
    <recommendedName>
        <fullName evidence="2">site-specific DNA-methyltransferase (adenine-specific)</fullName>
        <ecNumber evidence="2">2.1.1.72</ecNumber>
    </recommendedName>
</protein>
<keyword evidence="4 9" id="KW-0808">Transferase</keyword>